<dbReference type="Proteomes" id="UP001174909">
    <property type="component" value="Unassembled WGS sequence"/>
</dbReference>
<keyword evidence="3" id="KW-1185">Reference proteome</keyword>
<comment type="caution">
    <text evidence="2">The sequence shown here is derived from an EMBL/GenBank/DDBJ whole genome shotgun (WGS) entry which is preliminary data.</text>
</comment>
<feature type="transmembrane region" description="Helical" evidence="1">
    <location>
        <begin position="53"/>
        <end position="73"/>
    </location>
</feature>
<evidence type="ECO:0000313" key="2">
    <source>
        <dbReference type="EMBL" id="CAI7993477.1"/>
    </source>
</evidence>
<keyword evidence="1" id="KW-0812">Transmembrane</keyword>
<organism evidence="2 3">
    <name type="scientific">Geodia barretti</name>
    <name type="common">Barrett's horny sponge</name>
    <dbReference type="NCBI Taxonomy" id="519541"/>
    <lineage>
        <taxon>Eukaryota</taxon>
        <taxon>Metazoa</taxon>
        <taxon>Porifera</taxon>
        <taxon>Demospongiae</taxon>
        <taxon>Heteroscleromorpha</taxon>
        <taxon>Tetractinellida</taxon>
        <taxon>Astrophorina</taxon>
        <taxon>Geodiidae</taxon>
        <taxon>Geodia</taxon>
    </lineage>
</organism>
<dbReference type="EMBL" id="CASHTH010000190">
    <property type="protein sequence ID" value="CAI7993477.1"/>
    <property type="molecule type" value="Genomic_DNA"/>
</dbReference>
<proteinExistence type="predicted"/>
<evidence type="ECO:0000256" key="1">
    <source>
        <dbReference type="SAM" id="Phobius"/>
    </source>
</evidence>
<feature type="transmembrane region" description="Helical" evidence="1">
    <location>
        <begin position="85"/>
        <end position="106"/>
    </location>
</feature>
<feature type="non-terminal residue" evidence="2">
    <location>
        <position position="1"/>
    </location>
</feature>
<protein>
    <recommendedName>
        <fullName evidence="4">G-protein coupled receptors family 3 profile domain-containing protein</fullName>
    </recommendedName>
</protein>
<dbReference type="AlphaFoldDB" id="A0AA35W4N2"/>
<feature type="transmembrane region" description="Helical" evidence="1">
    <location>
        <begin position="20"/>
        <end position="41"/>
    </location>
</feature>
<evidence type="ECO:0008006" key="4">
    <source>
        <dbReference type="Google" id="ProtNLM"/>
    </source>
</evidence>
<keyword evidence="1" id="KW-1133">Transmembrane helix</keyword>
<reference evidence="2" key="1">
    <citation type="submission" date="2023-03" db="EMBL/GenBank/DDBJ databases">
        <authorList>
            <person name="Steffen K."/>
            <person name="Cardenas P."/>
        </authorList>
    </citation>
    <scope>NUCLEOTIDE SEQUENCE</scope>
</reference>
<keyword evidence="1" id="KW-0472">Membrane</keyword>
<accession>A0AA35W4N2</accession>
<evidence type="ECO:0000313" key="3">
    <source>
        <dbReference type="Proteomes" id="UP001174909"/>
    </source>
</evidence>
<gene>
    <name evidence="2" type="ORF">GBAR_LOCUS1259</name>
</gene>
<name>A0AA35W4N2_GEOBA</name>
<sequence length="130" mass="14244">MDEYMCTNRTAIEHEDSLVVARGLTAAAGSSLTTAAVIYITVHQSFRTPLQRLVLALTLATAVNLLAMTLQIHVGSEVYCAVTGYLVQFTSSVGVVLITGTVLYLWHVIRMAGRLQRTHTPSQTSHWIEI</sequence>